<comment type="caution">
    <text evidence="1">The sequence shown here is derived from an EMBL/GenBank/DDBJ whole genome shotgun (WGS) entry which is preliminary data.</text>
</comment>
<reference evidence="1" key="1">
    <citation type="submission" date="2024-07" db="EMBL/GenBank/DDBJ databases">
        <title>Metagenome and Metagenome-Assembled Genomes of Archaea from a hot spring from the geothermal field of Los Azufres, Mexico.</title>
        <authorList>
            <person name="Marin-Paredes R."/>
            <person name="Martinez-Romero E."/>
            <person name="Servin-Garciduenas L.E."/>
        </authorList>
    </citation>
    <scope>NUCLEOTIDE SEQUENCE</scope>
</reference>
<evidence type="ECO:0000313" key="2">
    <source>
        <dbReference type="Proteomes" id="UP000033636"/>
    </source>
</evidence>
<dbReference type="EMBL" id="JZWT02000004">
    <property type="protein sequence ID" value="MFB6490115.1"/>
    <property type="molecule type" value="Genomic_DNA"/>
</dbReference>
<protein>
    <submittedName>
        <fullName evidence="1">Class II glutamine amidotransferase</fullName>
    </submittedName>
</protein>
<name>A0ACC6UZF0_9CREN</name>
<gene>
    <name evidence="1" type="ORF">TU35_002520</name>
</gene>
<evidence type="ECO:0000313" key="1">
    <source>
        <dbReference type="EMBL" id="MFB6490115.1"/>
    </source>
</evidence>
<organism evidence="1 2">
    <name type="scientific">Thermoproteus sp. AZ2</name>
    <dbReference type="NCBI Taxonomy" id="1609232"/>
    <lineage>
        <taxon>Archaea</taxon>
        <taxon>Thermoproteota</taxon>
        <taxon>Thermoprotei</taxon>
        <taxon>Thermoproteales</taxon>
        <taxon>Thermoproteaceae</taxon>
        <taxon>Thermoproteus</taxon>
    </lineage>
</organism>
<accession>A0ACC6UZF0</accession>
<sequence>MCRFYIYIGPPDEDLDRALKLSAQRDPLAPRASPDRPFQHKDGWGYAVYLLNGSIAYYRSGRPIWDDPHIPPIGLAGVVHARAASGGEPLGAAYAHPFLAYTRDGHLLFVAHNGSVDKQRLAAELGKDPNRYSDSWLLALFLADRWDNPDAALEEALKYRLTALNLGILEVGPEGPKAYAYSYFEGGGEYYKLYIVRGRGWAAAVSSTLARYIEAEREEVELGRLYRLKAPTQSGPT</sequence>
<proteinExistence type="predicted"/>
<keyword evidence="1" id="KW-0315">Glutamine amidotransferase</keyword>
<dbReference type="Proteomes" id="UP000033636">
    <property type="component" value="Unassembled WGS sequence"/>
</dbReference>